<keyword evidence="4" id="KW-1003">Cell membrane</keyword>
<proteinExistence type="inferred from homology"/>
<dbReference type="RefSeq" id="WP_013712300.1">
    <property type="nucleotide sequence ID" value="NC_015408.1"/>
</dbReference>
<dbReference type="GO" id="GO:0015190">
    <property type="term" value="F:L-leucine transmembrane transporter activity"/>
    <property type="evidence" value="ECO:0007669"/>
    <property type="project" value="TreeGrafter"/>
</dbReference>
<feature type="transmembrane region" description="Helical" evidence="9">
    <location>
        <begin position="202"/>
        <end position="221"/>
    </location>
</feature>
<evidence type="ECO:0000256" key="5">
    <source>
        <dbReference type="ARBA" id="ARBA00022692"/>
    </source>
</evidence>
<accession>A0AA34RCK4</accession>
<dbReference type="PANTHER" id="PTHR30588">
    <property type="entry name" value="BRANCHED-CHAIN AMINO ACID TRANSPORT SYSTEM 2 CARRIER PROTEIN"/>
    <property type="match status" value="1"/>
</dbReference>
<evidence type="ECO:0000313" key="11">
    <source>
        <dbReference type="Proteomes" id="UP000008305"/>
    </source>
</evidence>
<keyword evidence="8 9" id="KW-0472">Membrane</keyword>
<feature type="transmembrane region" description="Helical" evidence="9">
    <location>
        <begin position="304"/>
        <end position="326"/>
    </location>
</feature>
<organism evidence="10 11">
    <name type="scientific">Chlamydia pecorum (strain ATCC VR-628 / DSM 29919 / E58)</name>
    <name type="common">Chlamydophila pecorum</name>
    <dbReference type="NCBI Taxonomy" id="331635"/>
    <lineage>
        <taxon>Bacteria</taxon>
        <taxon>Pseudomonadati</taxon>
        <taxon>Chlamydiota</taxon>
        <taxon>Chlamydiia</taxon>
        <taxon>Chlamydiales</taxon>
        <taxon>Chlamydiaceae</taxon>
        <taxon>Chlamydia/Chlamydophila group</taxon>
        <taxon>Chlamydia</taxon>
    </lineage>
</organism>
<dbReference type="GO" id="GO:0015818">
    <property type="term" value="P:isoleucine transport"/>
    <property type="evidence" value="ECO:0007669"/>
    <property type="project" value="TreeGrafter"/>
</dbReference>
<evidence type="ECO:0000256" key="9">
    <source>
        <dbReference type="SAM" id="Phobius"/>
    </source>
</evidence>
<dbReference type="GO" id="GO:0005886">
    <property type="term" value="C:plasma membrane"/>
    <property type="evidence" value="ECO:0007669"/>
    <property type="project" value="UniProtKB-SubCell"/>
</dbReference>
<feature type="transmembrane region" description="Helical" evidence="9">
    <location>
        <begin position="151"/>
        <end position="172"/>
    </location>
</feature>
<dbReference type="Pfam" id="PF05525">
    <property type="entry name" value="Branch_AA_trans"/>
    <property type="match status" value="1"/>
</dbReference>
<evidence type="ECO:0000256" key="7">
    <source>
        <dbReference type="ARBA" id="ARBA00022989"/>
    </source>
</evidence>
<keyword evidence="6" id="KW-0029">Amino-acid transport</keyword>
<dbReference type="Proteomes" id="UP000008305">
    <property type="component" value="Chromosome"/>
</dbReference>
<feature type="transmembrane region" description="Helical" evidence="9">
    <location>
        <begin position="16"/>
        <end position="35"/>
    </location>
</feature>
<feature type="transmembrane region" description="Helical" evidence="9">
    <location>
        <begin position="252"/>
        <end position="273"/>
    </location>
</feature>
<dbReference type="NCBIfam" id="TIGR00796">
    <property type="entry name" value="livcs"/>
    <property type="match status" value="1"/>
</dbReference>
<keyword evidence="11" id="KW-1185">Reference proteome</keyword>
<dbReference type="GO" id="GO:0005304">
    <property type="term" value="F:L-valine transmembrane transporter activity"/>
    <property type="evidence" value="ECO:0007669"/>
    <property type="project" value="TreeGrafter"/>
</dbReference>
<feature type="transmembrane region" description="Helical" evidence="9">
    <location>
        <begin position="394"/>
        <end position="412"/>
    </location>
</feature>
<sequence length="413" mass="45099">MKAKHSNGTHKCEPSFWSIGGSIFAMFFGAGNIVFPLTLGYHCHAHPWFACFGMILTAVCVPLLGLLSTLLYSGDYPSFFSSIGKVPGMVLTIAILCLIGPFGGIPRAIAISHSTLASLSDSQTSLLPSLPVFSLICCVLIYVFACKLSRLIQWLGSVFFPVMLFSLLWIIIKSFLLPANPSTEFTAITSRQAWFTGLMEGFNTMDLFAAFFFCSIVLISLRQMQAEEQHGQDSEDEVPLNFQRISKRNIRVLISGFLLAAVLLSLTYLGFALCAARHAGLLAHVSKGQILGRISMIALGPNSILTGTSVFIACLTTEIALVGIVADFCARVIASKKLTYSLAVILTLIPTYLISILNFENISLLILPLLQLCYPALIALTCGSIAYKLWNFRHAQALFYLTLSLTIILRLIS</sequence>
<keyword evidence="7 9" id="KW-1133">Transmembrane helix</keyword>
<dbReference type="EMBL" id="CP002608">
    <property type="protein sequence ID" value="AEB41222.1"/>
    <property type="molecule type" value="Genomic_DNA"/>
</dbReference>
<evidence type="ECO:0000313" key="10">
    <source>
        <dbReference type="EMBL" id="AEB41222.1"/>
    </source>
</evidence>
<gene>
    <name evidence="10" type="primary">brnQ</name>
    <name evidence="10" type="ordered locus">G5S_0206</name>
</gene>
<dbReference type="AlphaFoldDB" id="A0AA34RCK4"/>
<keyword evidence="5 9" id="KW-0812">Transmembrane</keyword>
<keyword evidence="3" id="KW-0813">Transport</keyword>
<evidence type="ECO:0000256" key="2">
    <source>
        <dbReference type="ARBA" id="ARBA00008540"/>
    </source>
</evidence>
<comment type="subcellular location">
    <subcellularLocation>
        <location evidence="1">Cell membrane</location>
        <topology evidence="1">Multi-pass membrane protein</topology>
    </subcellularLocation>
</comment>
<name>A0AA34RCK4_CHLPE</name>
<feature type="transmembrane region" description="Helical" evidence="9">
    <location>
        <begin position="47"/>
        <end position="74"/>
    </location>
</feature>
<reference evidence="10 11" key="1">
    <citation type="journal article" date="2011" name="J. Bacteriol.">
        <title>Genome sequence of the obligate intracellular animal pathogen Chlamydia pecorum E58.</title>
        <authorList>
            <person name="Mojica S."/>
            <person name="Huot Creasy H."/>
            <person name="Daugherty S."/>
            <person name="Read T.D."/>
            <person name="Kim T."/>
            <person name="Kaltenboeck B."/>
            <person name="Bavoil P."/>
            <person name="Myers G.S."/>
        </authorList>
    </citation>
    <scope>NUCLEOTIDE SEQUENCE [LARGE SCALE GENOMIC DNA]</scope>
    <source>
        <strain evidence="10 11">E58</strain>
    </source>
</reference>
<evidence type="ECO:0000256" key="4">
    <source>
        <dbReference type="ARBA" id="ARBA00022475"/>
    </source>
</evidence>
<feature type="transmembrane region" description="Helical" evidence="9">
    <location>
        <begin position="338"/>
        <end position="359"/>
    </location>
</feature>
<comment type="similarity">
    <text evidence="2">Belongs to the branched chain amino acid transporter family.</text>
</comment>
<dbReference type="GO" id="GO:0015188">
    <property type="term" value="F:L-isoleucine transmembrane transporter activity"/>
    <property type="evidence" value="ECO:0007669"/>
    <property type="project" value="TreeGrafter"/>
</dbReference>
<feature type="transmembrane region" description="Helical" evidence="9">
    <location>
        <begin position="365"/>
        <end position="387"/>
    </location>
</feature>
<evidence type="ECO:0000256" key="3">
    <source>
        <dbReference type="ARBA" id="ARBA00022448"/>
    </source>
</evidence>
<dbReference type="InterPro" id="IPR004685">
    <property type="entry name" value="Brnchd-chn_aa_trnsp_Livcs"/>
</dbReference>
<evidence type="ECO:0000256" key="8">
    <source>
        <dbReference type="ARBA" id="ARBA00023136"/>
    </source>
</evidence>
<evidence type="ECO:0000256" key="1">
    <source>
        <dbReference type="ARBA" id="ARBA00004651"/>
    </source>
</evidence>
<dbReference type="PANTHER" id="PTHR30588:SF0">
    <property type="entry name" value="BRANCHED-CHAIN AMINO ACID PERMEASE BRNQ"/>
    <property type="match status" value="1"/>
</dbReference>
<protein>
    <submittedName>
        <fullName evidence="10">Branched-chain amino acid transport system II carrier protein</fullName>
    </submittedName>
</protein>
<dbReference type="GO" id="GO:0015820">
    <property type="term" value="P:L-leucine transport"/>
    <property type="evidence" value="ECO:0007669"/>
    <property type="project" value="TreeGrafter"/>
</dbReference>
<feature type="transmembrane region" description="Helical" evidence="9">
    <location>
        <begin position="86"/>
        <end position="105"/>
    </location>
</feature>
<dbReference type="KEGG" id="cpm:G5S_0206"/>
<evidence type="ECO:0000256" key="6">
    <source>
        <dbReference type="ARBA" id="ARBA00022970"/>
    </source>
</evidence>
<feature type="transmembrane region" description="Helical" evidence="9">
    <location>
        <begin position="125"/>
        <end position="144"/>
    </location>
</feature>